<evidence type="ECO:0000313" key="2">
    <source>
        <dbReference type="EMBL" id="UNP29782.1"/>
    </source>
</evidence>
<keyword evidence="3" id="KW-1185">Reference proteome</keyword>
<evidence type="ECO:0000313" key="3">
    <source>
        <dbReference type="Proteomes" id="UP000829194"/>
    </source>
</evidence>
<dbReference type="Proteomes" id="UP000829194">
    <property type="component" value="Chromosome"/>
</dbReference>
<dbReference type="RefSeq" id="WP_057941109.1">
    <property type="nucleotide sequence ID" value="NZ_CP011131.1"/>
</dbReference>
<gene>
    <name evidence="2" type="ORF">MOV92_00395</name>
</gene>
<accession>A0ABY3XDW4</accession>
<evidence type="ECO:0000256" key="1">
    <source>
        <dbReference type="SAM" id="Phobius"/>
    </source>
</evidence>
<feature type="transmembrane region" description="Helical" evidence="1">
    <location>
        <begin position="77"/>
        <end position="95"/>
    </location>
</feature>
<reference evidence="2 3" key="1">
    <citation type="submission" date="2022-03" db="EMBL/GenBank/DDBJ databases">
        <title>Complete genome sequence of Lysobacter capsici VKM B-2533 and Lysobacter gummosus 10.1.1, promising sources of lytic agents.</title>
        <authorList>
            <person name="Tarlachkov S.V."/>
            <person name="Kudryakova I.V."/>
            <person name="Afoshin A.S."/>
            <person name="Leontyevskaya E.A."/>
            <person name="Leontyevskaya N.V."/>
        </authorList>
    </citation>
    <scope>NUCLEOTIDE SEQUENCE [LARGE SCALE GENOMIC DNA]</scope>
    <source>
        <strain evidence="2 3">10.1.1</strain>
    </source>
</reference>
<keyword evidence="1" id="KW-0472">Membrane</keyword>
<keyword evidence="1" id="KW-1133">Transmembrane helix</keyword>
<dbReference type="EMBL" id="CP093547">
    <property type="protein sequence ID" value="UNP29782.1"/>
    <property type="molecule type" value="Genomic_DNA"/>
</dbReference>
<sequence>MNDAIARKMIGPVFKMGPFALVLAAIAIDSWLYHSRCEFSPAVNWSLVAFGGAMQIFAVALLLAPRVLSFAPTLTELRYLAPISLVLFICAGAVVRDSIQFSDAFGQSKGYVSQGQRCSAR</sequence>
<proteinExistence type="predicted"/>
<name>A0ABY3XDW4_9GAMM</name>
<feature type="transmembrane region" description="Helical" evidence="1">
    <location>
        <begin position="45"/>
        <end position="65"/>
    </location>
</feature>
<feature type="transmembrane region" description="Helical" evidence="1">
    <location>
        <begin position="12"/>
        <end position="33"/>
    </location>
</feature>
<protein>
    <submittedName>
        <fullName evidence="2">Uncharacterized protein</fullName>
    </submittedName>
</protein>
<keyword evidence="1" id="KW-0812">Transmembrane</keyword>
<organism evidence="2 3">
    <name type="scientific">Lysobacter gummosus</name>
    <dbReference type="NCBI Taxonomy" id="262324"/>
    <lineage>
        <taxon>Bacteria</taxon>
        <taxon>Pseudomonadati</taxon>
        <taxon>Pseudomonadota</taxon>
        <taxon>Gammaproteobacteria</taxon>
        <taxon>Lysobacterales</taxon>
        <taxon>Lysobacteraceae</taxon>
        <taxon>Lysobacter</taxon>
    </lineage>
</organism>